<name>A0A410G695_9FLAO</name>
<dbReference type="AlphaFoldDB" id="A0A410G695"/>
<evidence type="ECO:0000313" key="2">
    <source>
        <dbReference type="EMBL" id="QAA82818.1"/>
    </source>
</evidence>
<dbReference type="PROSITE" id="PS51257">
    <property type="entry name" value="PROKAR_LIPOPROTEIN"/>
    <property type="match status" value="1"/>
</dbReference>
<dbReference type="Proteomes" id="UP000285517">
    <property type="component" value="Chromosome"/>
</dbReference>
<dbReference type="KEGG" id="aev:EI546_14320"/>
<feature type="signal peptide" evidence="1">
    <location>
        <begin position="1"/>
        <end position="21"/>
    </location>
</feature>
<organism evidence="2 3">
    <name type="scientific">Aequorivita ciconiae</name>
    <dbReference type="NCBI Taxonomy" id="2494375"/>
    <lineage>
        <taxon>Bacteria</taxon>
        <taxon>Pseudomonadati</taxon>
        <taxon>Bacteroidota</taxon>
        <taxon>Flavobacteriia</taxon>
        <taxon>Flavobacteriales</taxon>
        <taxon>Flavobacteriaceae</taxon>
        <taxon>Aequorivita</taxon>
    </lineage>
</organism>
<dbReference type="RefSeq" id="WP_128251182.1">
    <property type="nucleotide sequence ID" value="NZ_CP034951.1"/>
</dbReference>
<feature type="chain" id="PRO_5019133049" evidence="1">
    <location>
        <begin position="22"/>
        <end position="144"/>
    </location>
</feature>
<dbReference type="EMBL" id="CP034951">
    <property type="protein sequence ID" value="QAA82818.1"/>
    <property type="molecule type" value="Genomic_DNA"/>
</dbReference>
<dbReference type="OrthoDB" id="1494953at2"/>
<evidence type="ECO:0000256" key="1">
    <source>
        <dbReference type="SAM" id="SignalP"/>
    </source>
</evidence>
<accession>A0A410G695</accession>
<sequence>MRKIIFISASFLFMASCTTLKTGTSKTMDIVGPGVIQMPLVADLNVRPAKVSLTKTFTKTSGTSANANTDVVRELLKRENADVLVEPTFESTKTGTKTEITVYGFPATYVNFRPIEEKDLKLIEVTPGLLQKADTHSSIITTSK</sequence>
<evidence type="ECO:0000313" key="3">
    <source>
        <dbReference type="Proteomes" id="UP000285517"/>
    </source>
</evidence>
<gene>
    <name evidence="2" type="ORF">EI546_14320</name>
</gene>
<protein>
    <submittedName>
        <fullName evidence="2">Uncharacterized protein</fullName>
    </submittedName>
</protein>
<proteinExistence type="predicted"/>
<reference evidence="2 3" key="1">
    <citation type="submission" date="2019-01" db="EMBL/GenBank/DDBJ databases">
        <title>Complete genome sequencing of Aequorivita sp. H23M31.</title>
        <authorList>
            <person name="Bae J.-W."/>
        </authorList>
    </citation>
    <scope>NUCLEOTIDE SEQUENCE [LARGE SCALE GENOMIC DNA]</scope>
    <source>
        <strain evidence="2 3">H23M31</strain>
    </source>
</reference>
<keyword evidence="1" id="KW-0732">Signal</keyword>
<keyword evidence="3" id="KW-1185">Reference proteome</keyword>